<gene>
    <name evidence="1" type="ORF">BOX37_15900</name>
</gene>
<proteinExistence type="predicted"/>
<dbReference type="AlphaFoldDB" id="A0A1J0VTC6"/>
<name>A0A1J0VTC6_9NOCA</name>
<accession>A0A1J0VTC6</accession>
<evidence type="ECO:0000313" key="2">
    <source>
        <dbReference type="Proteomes" id="UP000183810"/>
    </source>
</evidence>
<dbReference type="OrthoDB" id="3818889at2"/>
<keyword evidence="2" id="KW-1185">Reference proteome</keyword>
<sequence length="83" mass="9037">MNALADLGGVSAFDLRFRWSLRLPRTEESVAFPPSSGERLRAVVKRADQLPLWHSVGVHGPIARIARPTGIVTAADGFTVHHP</sequence>
<reference evidence="1" key="1">
    <citation type="submission" date="2016-11" db="EMBL/GenBank/DDBJ databases">
        <authorList>
            <person name="Jaros S."/>
            <person name="Januszkiewicz K."/>
            <person name="Wedrychowicz H."/>
        </authorList>
    </citation>
    <scope>NUCLEOTIDE SEQUENCE [LARGE SCALE GENOMIC DNA]</scope>
    <source>
        <strain evidence="1">Y48</strain>
    </source>
</reference>
<evidence type="ECO:0000313" key="1">
    <source>
        <dbReference type="EMBL" id="APE35183.1"/>
    </source>
</evidence>
<protein>
    <submittedName>
        <fullName evidence="1">Uncharacterized protein</fullName>
    </submittedName>
</protein>
<dbReference type="EMBL" id="CP018082">
    <property type="protein sequence ID" value="APE35183.1"/>
    <property type="molecule type" value="Genomic_DNA"/>
</dbReference>
<dbReference type="RefSeq" id="WP_071928370.1">
    <property type="nucleotide sequence ID" value="NZ_CP018082.1"/>
</dbReference>
<dbReference type="Proteomes" id="UP000183810">
    <property type="component" value="Chromosome"/>
</dbReference>
<organism evidence="1 2">
    <name type="scientific">Nocardia mangyaensis</name>
    <dbReference type="NCBI Taxonomy" id="2213200"/>
    <lineage>
        <taxon>Bacteria</taxon>
        <taxon>Bacillati</taxon>
        <taxon>Actinomycetota</taxon>
        <taxon>Actinomycetes</taxon>
        <taxon>Mycobacteriales</taxon>
        <taxon>Nocardiaceae</taxon>
        <taxon>Nocardia</taxon>
    </lineage>
</organism>
<dbReference type="KEGG" id="nsl:BOX37_15900"/>